<dbReference type="Gene3D" id="2.60.40.10">
    <property type="entry name" value="Immunoglobulins"/>
    <property type="match status" value="1"/>
</dbReference>
<accession>A0ABM8NVJ9</accession>
<protein>
    <recommendedName>
        <fullName evidence="4">Carboxypeptidase regulatory-like domain-containing protein</fullName>
    </recommendedName>
</protein>
<organism evidence="2 3">
    <name type="scientific">Paraburkholderia hiiakae</name>
    <dbReference type="NCBI Taxonomy" id="1081782"/>
    <lineage>
        <taxon>Bacteria</taxon>
        <taxon>Pseudomonadati</taxon>
        <taxon>Pseudomonadota</taxon>
        <taxon>Betaproteobacteria</taxon>
        <taxon>Burkholderiales</taxon>
        <taxon>Burkholderiaceae</taxon>
        <taxon>Paraburkholderia</taxon>
    </lineage>
</organism>
<evidence type="ECO:0008006" key="4">
    <source>
        <dbReference type="Google" id="ProtNLM"/>
    </source>
</evidence>
<evidence type="ECO:0000313" key="3">
    <source>
        <dbReference type="Proteomes" id="UP000656319"/>
    </source>
</evidence>
<dbReference type="SUPFAM" id="SSF49478">
    <property type="entry name" value="Cna protein B-type domain"/>
    <property type="match status" value="1"/>
</dbReference>
<proteinExistence type="predicted"/>
<dbReference type="RefSeq" id="WP_201697944.1">
    <property type="nucleotide sequence ID" value="NZ_CAJHCQ010000011.1"/>
</dbReference>
<dbReference type="Proteomes" id="UP000656319">
    <property type="component" value="Unassembled WGS sequence"/>
</dbReference>
<sequence length="271" mass="29048">MLTTFSGLSRTVLVVAVCTASTAVFARHARQSEVPPESISSLLLSDDERIEFCAEMHRASTLEERRVVVERIRNTLIPRAKAQDLSLPRWLLEGRPLNGFGGPNGTLPGLDCESGISRLHAQAVAPARQAPDHKTPPTVAPPIRTPAQEMPGSDIPVGNDRGIPYVTGGVGEDEASALRRLAPGYSMRATFTAASGEYLSGVAVQIFGSDGKVVFAGTSAGPYLFARLPPGHYRVVATFDGVERARALYVPTRGNVRFRLTWPTSRAASSN</sequence>
<evidence type="ECO:0000256" key="1">
    <source>
        <dbReference type="SAM" id="MobiDB-lite"/>
    </source>
</evidence>
<evidence type="ECO:0000313" key="2">
    <source>
        <dbReference type="EMBL" id="CAD6545581.1"/>
    </source>
</evidence>
<keyword evidence="3" id="KW-1185">Reference proteome</keyword>
<reference evidence="2 3" key="1">
    <citation type="submission" date="2020-10" db="EMBL/GenBank/DDBJ databases">
        <authorList>
            <person name="Peeters C."/>
        </authorList>
    </citation>
    <scope>NUCLEOTIDE SEQUENCE [LARGE SCALE GENOMIC DNA]</scope>
    <source>
        <strain evidence="2 3">LMG 27952</strain>
    </source>
</reference>
<gene>
    <name evidence="2" type="ORF">LMG27952_04330</name>
</gene>
<dbReference type="InterPro" id="IPR013783">
    <property type="entry name" value="Ig-like_fold"/>
</dbReference>
<name>A0ABM8NVJ9_9BURK</name>
<feature type="region of interest" description="Disordered" evidence="1">
    <location>
        <begin position="126"/>
        <end position="159"/>
    </location>
</feature>
<comment type="caution">
    <text evidence="2">The sequence shown here is derived from an EMBL/GenBank/DDBJ whole genome shotgun (WGS) entry which is preliminary data.</text>
</comment>
<dbReference type="EMBL" id="CAJHCQ010000011">
    <property type="protein sequence ID" value="CAD6545581.1"/>
    <property type="molecule type" value="Genomic_DNA"/>
</dbReference>